<sequence length="292" mass="32556">MSTPFTWLPQRLYQVMGHAPRGSTIQRNAICPAYVKRHPSPWAGRGHDNNDNMVELTHQGGPESSAVAVIAALELLMSARWLPDFQDQAKLDNGNDLWMPCGHGKAAEYLYRDRDDTVLYGVDRCPLRGSGCQGFRQWRPDPSKRSGRRWSLYGDDGRLAVRLVPYHLPEVLAAVREERVVMICKDEKDVEALRARPYITATCNPMGAGEWRPEFAEYLYGADVSVVADRDETGRKHAAEIVGQLMQVARSIYVVQATHGKDAADHLTAGGTTGDLVPVWEPKPYPNGEHHG</sequence>
<dbReference type="EMBL" id="BAAAHQ010000041">
    <property type="protein sequence ID" value="GAA0947589.1"/>
    <property type="molecule type" value="Genomic_DNA"/>
</dbReference>
<gene>
    <name evidence="2" type="ORF">GCM10009560_64260</name>
</gene>
<comment type="caution">
    <text evidence="2">The sequence shown here is derived from an EMBL/GenBank/DDBJ whole genome shotgun (WGS) entry which is preliminary data.</text>
</comment>
<accession>A0ABN1QUA9</accession>
<evidence type="ECO:0000313" key="3">
    <source>
        <dbReference type="Proteomes" id="UP001501578"/>
    </source>
</evidence>
<reference evidence="2 3" key="1">
    <citation type="journal article" date="2019" name="Int. J. Syst. Evol. Microbiol.">
        <title>The Global Catalogue of Microorganisms (GCM) 10K type strain sequencing project: providing services to taxonomists for standard genome sequencing and annotation.</title>
        <authorList>
            <consortium name="The Broad Institute Genomics Platform"/>
            <consortium name="The Broad Institute Genome Sequencing Center for Infectious Disease"/>
            <person name="Wu L."/>
            <person name="Ma J."/>
        </authorList>
    </citation>
    <scope>NUCLEOTIDE SEQUENCE [LARGE SCALE GENOMIC DNA]</scope>
    <source>
        <strain evidence="2 3">JCM 11136</strain>
    </source>
</reference>
<evidence type="ECO:0000256" key="1">
    <source>
        <dbReference type="SAM" id="MobiDB-lite"/>
    </source>
</evidence>
<evidence type="ECO:0000313" key="2">
    <source>
        <dbReference type="EMBL" id="GAA0947589.1"/>
    </source>
</evidence>
<dbReference type="Proteomes" id="UP001501578">
    <property type="component" value="Unassembled WGS sequence"/>
</dbReference>
<dbReference type="Gene3D" id="3.40.1360.10">
    <property type="match status" value="1"/>
</dbReference>
<organism evidence="2 3">
    <name type="scientific">Nonomuraea longicatena</name>
    <dbReference type="NCBI Taxonomy" id="83682"/>
    <lineage>
        <taxon>Bacteria</taxon>
        <taxon>Bacillati</taxon>
        <taxon>Actinomycetota</taxon>
        <taxon>Actinomycetes</taxon>
        <taxon>Streptosporangiales</taxon>
        <taxon>Streptosporangiaceae</taxon>
        <taxon>Nonomuraea</taxon>
    </lineage>
</organism>
<feature type="region of interest" description="Disordered" evidence="1">
    <location>
        <begin position="265"/>
        <end position="292"/>
    </location>
</feature>
<evidence type="ECO:0008006" key="4">
    <source>
        <dbReference type="Google" id="ProtNLM"/>
    </source>
</evidence>
<name>A0ABN1QUA9_9ACTN</name>
<keyword evidence="3" id="KW-1185">Reference proteome</keyword>
<protein>
    <recommendedName>
        <fullName evidence="4">Toprim domain-containing protein</fullName>
    </recommendedName>
</protein>
<proteinExistence type="predicted"/>